<evidence type="ECO:0000256" key="11">
    <source>
        <dbReference type="RuleBase" id="RU004334"/>
    </source>
</evidence>
<dbReference type="PROSITE" id="PS00031">
    <property type="entry name" value="NUCLEAR_REC_DBD_1"/>
    <property type="match status" value="1"/>
</dbReference>
<evidence type="ECO:0000256" key="2">
    <source>
        <dbReference type="ARBA" id="ARBA00008092"/>
    </source>
</evidence>
<dbReference type="SUPFAM" id="SSF57716">
    <property type="entry name" value="Glucocorticoid receptor-like (DNA-binding domain)"/>
    <property type="match status" value="1"/>
</dbReference>
<evidence type="ECO:0000259" key="13">
    <source>
        <dbReference type="PROSITE" id="PS51030"/>
    </source>
</evidence>
<dbReference type="SMART" id="SM00430">
    <property type="entry name" value="HOLI"/>
    <property type="match status" value="1"/>
</dbReference>
<dbReference type="CDD" id="cd06930">
    <property type="entry name" value="NR_LBD_F2"/>
    <property type="match status" value="1"/>
</dbReference>
<feature type="compositionally biased region" description="Polar residues" evidence="12">
    <location>
        <begin position="98"/>
        <end position="120"/>
    </location>
</feature>
<keyword evidence="10 11" id="KW-0539">Nucleus</keyword>
<evidence type="ECO:0000256" key="8">
    <source>
        <dbReference type="ARBA" id="ARBA00023163"/>
    </source>
</evidence>
<accession>A0A0K2V8L7</accession>
<dbReference type="GO" id="GO:0008270">
    <property type="term" value="F:zinc ion binding"/>
    <property type="evidence" value="ECO:0007669"/>
    <property type="project" value="UniProtKB-KW"/>
</dbReference>
<dbReference type="GO" id="GO:0005634">
    <property type="term" value="C:nucleus"/>
    <property type="evidence" value="ECO:0007669"/>
    <property type="project" value="UniProtKB-SubCell"/>
</dbReference>
<name>A0A0K2V8L7_LEPSM</name>
<keyword evidence="6 11" id="KW-0805">Transcription regulation</keyword>
<dbReference type="OrthoDB" id="5984981at2759"/>
<keyword evidence="8 11" id="KW-0804">Transcription</keyword>
<dbReference type="Pfam" id="PF00105">
    <property type="entry name" value="zf-C4"/>
    <property type="match status" value="1"/>
</dbReference>
<dbReference type="SMART" id="SM00399">
    <property type="entry name" value="ZnF_C4"/>
    <property type="match status" value="1"/>
</dbReference>
<keyword evidence="9 11" id="KW-0675">Receptor</keyword>
<dbReference type="InterPro" id="IPR001628">
    <property type="entry name" value="Znf_hrmn_rcpt"/>
</dbReference>
<dbReference type="SUPFAM" id="SSF48508">
    <property type="entry name" value="Nuclear receptor ligand-binding domain"/>
    <property type="match status" value="1"/>
</dbReference>
<evidence type="ECO:0000256" key="10">
    <source>
        <dbReference type="ARBA" id="ARBA00023242"/>
    </source>
</evidence>
<evidence type="ECO:0008006" key="16">
    <source>
        <dbReference type="Google" id="ProtNLM"/>
    </source>
</evidence>
<feature type="domain" description="Nuclear receptor" evidence="13">
    <location>
        <begin position="152"/>
        <end position="227"/>
    </location>
</feature>
<dbReference type="Gene3D" id="1.10.565.10">
    <property type="entry name" value="Retinoid X Receptor"/>
    <property type="match status" value="1"/>
</dbReference>
<reference evidence="15" key="1">
    <citation type="submission" date="2014-05" db="EMBL/GenBank/DDBJ databases">
        <authorList>
            <person name="Chronopoulou M."/>
        </authorList>
    </citation>
    <scope>NUCLEOTIDE SEQUENCE</scope>
    <source>
        <tissue evidence="15">Whole organism</tissue>
    </source>
</reference>
<keyword evidence="4 11" id="KW-0863">Zinc-finger</keyword>
<evidence type="ECO:0000256" key="9">
    <source>
        <dbReference type="ARBA" id="ARBA00023170"/>
    </source>
</evidence>
<keyword evidence="5 11" id="KW-0862">Zinc</keyword>
<evidence type="ECO:0000259" key="14">
    <source>
        <dbReference type="PROSITE" id="PS51843"/>
    </source>
</evidence>
<dbReference type="InterPro" id="IPR016355">
    <property type="entry name" value="NR5-like"/>
</dbReference>
<dbReference type="CDD" id="cd07167">
    <property type="entry name" value="NR_DBD_Lrh-1_like"/>
    <property type="match status" value="1"/>
</dbReference>
<dbReference type="GO" id="GO:0043565">
    <property type="term" value="F:sequence-specific DNA binding"/>
    <property type="evidence" value="ECO:0007669"/>
    <property type="project" value="InterPro"/>
</dbReference>
<evidence type="ECO:0000256" key="7">
    <source>
        <dbReference type="ARBA" id="ARBA00023125"/>
    </source>
</evidence>
<organism evidence="15">
    <name type="scientific">Lepeophtheirus salmonis</name>
    <name type="common">Salmon louse</name>
    <name type="synonym">Caligus salmonis</name>
    <dbReference type="NCBI Taxonomy" id="72036"/>
    <lineage>
        <taxon>Eukaryota</taxon>
        <taxon>Metazoa</taxon>
        <taxon>Ecdysozoa</taxon>
        <taxon>Arthropoda</taxon>
        <taxon>Crustacea</taxon>
        <taxon>Multicrustacea</taxon>
        <taxon>Hexanauplia</taxon>
        <taxon>Copepoda</taxon>
        <taxon>Siphonostomatoida</taxon>
        <taxon>Caligidae</taxon>
        <taxon>Lepeophtheirus</taxon>
    </lineage>
</organism>
<dbReference type="PANTHER" id="PTHR24086">
    <property type="entry name" value="NUCLEAR RECEPTOR SUBFAMILY 5 GROUP A"/>
    <property type="match status" value="1"/>
</dbReference>
<evidence type="ECO:0000256" key="3">
    <source>
        <dbReference type="ARBA" id="ARBA00022723"/>
    </source>
</evidence>
<comment type="similarity">
    <text evidence="2">Belongs to the nuclear hormone receptor family. NR1 subfamily.</text>
</comment>
<feature type="domain" description="NR LBD" evidence="14">
    <location>
        <begin position="279"/>
        <end position="515"/>
    </location>
</feature>
<feature type="region of interest" description="Disordered" evidence="12">
    <location>
        <begin position="67"/>
        <end position="128"/>
    </location>
</feature>
<dbReference type="InterPro" id="IPR035500">
    <property type="entry name" value="NHR-like_dom_sf"/>
</dbReference>
<dbReference type="Pfam" id="PF00104">
    <property type="entry name" value="Hormone_recep"/>
    <property type="match status" value="1"/>
</dbReference>
<dbReference type="InterPro" id="IPR000536">
    <property type="entry name" value="Nucl_hrmn_rcpt_lig-bd"/>
</dbReference>
<dbReference type="PRINTS" id="PR00398">
    <property type="entry name" value="STRDHORMONER"/>
</dbReference>
<dbReference type="EMBL" id="HACA01029314">
    <property type="protein sequence ID" value="CDW46675.1"/>
    <property type="molecule type" value="Transcribed_RNA"/>
</dbReference>
<dbReference type="PRINTS" id="PR00546">
    <property type="entry name" value="THYROIDHORMR"/>
</dbReference>
<dbReference type="PROSITE" id="PS51843">
    <property type="entry name" value="NR_LBD"/>
    <property type="match status" value="1"/>
</dbReference>
<protein>
    <recommendedName>
        <fullName evidence="16">Nuclear hormone receptor FTZ-F1 beta</fullName>
    </recommendedName>
</protein>
<evidence type="ECO:0000256" key="6">
    <source>
        <dbReference type="ARBA" id="ARBA00023015"/>
    </source>
</evidence>
<keyword evidence="3 11" id="KW-0479">Metal-binding</keyword>
<dbReference type="AlphaFoldDB" id="A0A0K2V8L7"/>
<comment type="subcellular location">
    <subcellularLocation>
        <location evidence="1 11">Nucleus</location>
    </subcellularLocation>
</comment>
<sequence length="517" mass="58123">MALLSFKKENSSSSLEAMDLSSNIQVKKRKTFLEEKRHESFANSALHRLAEAAERKQIEDELMELEGSKGFSGDPSSHHYLLSNSHHPDSSSEPYILCSSSSLNRKNSDASQCSSRTNSPKIEEDPQLTIESHSSYSTHLNTSGISRQQLINSPCPVCGDKISGFHYGIFSCESCKGFFKRTVQNKKNYVCLRGSQCPVTISTRKKCPACRFDKCLNIGMKLEAIREDRTRGGRSTYQCSYNLPTTGVCSTNSTTIPTIKRESRGDDHNTETKVNQSSGIPVLLHEIMSVEHLWFWSTSMPSLSLNNSSSNTDTSQESPSNPVQTLTLLADKRLYKLVRWCKSLPLFKNILVDDQITLLINAWCELLVFSCCYKSVDSPGFIRLSQDKSLNLESAKSLGVNECIEKMLNFSDQLRRLKVDHYEYVSLKVILLLTSDATGLKEVDQVRESQEQVVQALQSYTNFHYPSMPNKFGELLLRMPELQRVCQVSKDMLQPSQGSGETSPGFNLLMELLRGDH</sequence>
<dbReference type="FunFam" id="3.30.50.10:FF:000037">
    <property type="entry name" value="Nuclear hormone receptor FTZ-F1 beta"/>
    <property type="match status" value="1"/>
</dbReference>
<dbReference type="PRINTS" id="PR00047">
    <property type="entry name" value="STROIDFINGER"/>
</dbReference>
<dbReference type="GO" id="GO:0004879">
    <property type="term" value="F:nuclear receptor activity"/>
    <property type="evidence" value="ECO:0007669"/>
    <property type="project" value="InterPro"/>
</dbReference>
<proteinExistence type="inferred from homology"/>
<evidence type="ECO:0000256" key="4">
    <source>
        <dbReference type="ARBA" id="ARBA00022771"/>
    </source>
</evidence>
<evidence type="ECO:0000256" key="12">
    <source>
        <dbReference type="SAM" id="MobiDB-lite"/>
    </source>
</evidence>
<dbReference type="PROSITE" id="PS51030">
    <property type="entry name" value="NUCLEAR_REC_DBD_2"/>
    <property type="match status" value="1"/>
</dbReference>
<dbReference type="Gene3D" id="3.30.50.10">
    <property type="entry name" value="Erythroid Transcription Factor GATA-1, subunit A"/>
    <property type="match status" value="1"/>
</dbReference>
<keyword evidence="7 11" id="KW-0238">DNA-binding</keyword>
<dbReference type="InterPro" id="IPR001723">
    <property type="entry name" value="Nuclear_hrmn_rcpt"/>
</dbReference>
<evidence type="ECO:0000256" key="1">
    <source>
        <dbReference type="ARBA" id="ARBA00004123"/>
    </source>
</evidence>
<evidence type="ECO:0000256" key="5">
    <source>
        <dbReference type="ARBA" id="ARBA00022833"/>
    </source>
</evidence>
<dbReference type="InterPro" id="IPR001728">
    <property type="entry name" value="ThyrH_rcpt"/>
</dbReference>
<evidence type="ECO:0000313" key="15">
    <source>
        <dbReference type="EMBL" id="CDW46675.1"/>
    </source>
</evidence>
<dbReference type="InterPro" id="IPR013088">
    <property type="entry name" value="Znf_NHR/GATA"/>
</dbReference>
<dbReference type="PANTHER" id="PTHR24086:SF25">
    <property type="entry name" value="NUCLEAR HORMONE RECEPTOR FTZ-F1 BETA"/>
    <property type="match status" value="1"/>
</dbReference>